<dbReference type="AlphaFoldDB" id="A0AA86Q1I1"/>
<name>A0AA86Q1I1_9EUKA</name>
<protein>
    <submittedName>
        <fullName evidence="3">Leucine-rich repeat and guanylate kinase domain-containing protein</fullName>
    </submittedName>
    <submittedName>
        <fullName evidence="4">Leucine-rich_repeat and guanylate kinase domain-containing protein</fullName>
    </submittedName>
</protein>
<keyword evidence="3" id="KW-0808">Transferase</keyword>
<reference evidence="4 5" key="2">
    <citation type="submission" date="2024-07" db="EMBL/GenBank/DDBJ databases">
        <authorList>
            <person name="Akdeniz Z."/>
        </authorList>
    </citation>
    <scope>NUCLEOTIDE SEQUENCE [LARGE SCALE GENOMIC DNA]</scope>
</reference>
<reference evidence="3" key="1">
    <citation type="submission" date="2023-06" db="EMBL/GenBank/DDBJ databases">
        <authorList>
            <person name="Kurt Z."/>
        </authorList>
    </citation>
    <scope>NUCLEOTIDE SEQUENCE</scope>
</reference>
<comment type="caution">
    <text evidence="3">The sequence shown here is derived from an EMBL/GenBank/DDBJ whole genome shotgun (WGS) entry which is preliminary data.</text>
</comment>
<dbReference type="InterPro" id="IPR001611">
    <property type="entry name" value="Leu-rich_rpt"/>
</dbReference>
<evidence type="ECO:0000313" key="3">
    <source>
        <dbReference type="EMBL" id="CAI9944930.1"/>
    </source>
</evidence>
<dbReference type="PANTHER" id="PTHR46652">
    <property type="entry name" value="LEUCINE-RICH REPEAT AND IQ DOMAIN-CONTAINING PROTEIN 1-RELATED"/>
    <property type="match status" value="1"/>
</dbReference>
<accession>A0AA86Q1I1</accession>
<evidence type="ECO:0000313" key="4">
    <source>
        <dbReference type="EMBL" id="CAL6049952.1"/>
    </source>
</evidence>
<dbReference type="EMBL" id="CATOUU010000735">
    <property type="protein sequence ID" value="CAI9944930.1"/>
    <property type="molecule type" value="Genomic_DNA"/>
</dbReference>
<dbReference type="InterPro" id="IPR050836">
    <property type="entry name" value="SDS22/Internalin_LRR"/>
</dbReference>
<proteinExistence type="predicted"/>
<keyword evidence="2" id="KW-0677">Repeat</keyword>
<evidence type="ECO:0000256" key="2">
    <source>
        <dbReference type="ARBA" id="ARBA00022737"/>
    </source>
</evidence>
<keyword evidence="5" id="KW-1185">Reference proteome</keyword>
<dbReference type="EMBL" id="CAXDID020000182">
    <property type="protein sequence ID" value="CAL6049952.1"/>
    <property type="molecule type" value="Genomic_DNA"/>
</dbReference>
<dbReference type="PROSITE" id="PS51450">
    <property type="entry name" value="LRR"/>
    <property type="match status" value="1"/>
</dbReference>
<dbReference type="InterPro" id="IPR032675">
    <property type="entry name" value="LRR_dom_sf"/>
</dbReference>
<sequence length="279" mass="31487">MKGQPLALLQLSKNHTDISFVNEQEFNDIMLKPNCVEAITSTTREIIFENVQDLDFSELADALNLYKLSFKNNCTFTSVAQLTNIPKTVRHICFENVIGSLINLPQQIKIVELSAKQKLPELPANLHLQELHTYALDVSKLQQVESLCHLIISPGTINSFTQIAGLNNLKINKLTIKANKITSLNDLKLYGLQQLDLSFNEISSLNGIDKFQQIQELNVGYNKIQNGAEGLIGLQQLKKLQINSNQLLVDQTQIIESIKHKLELCECQKMNEQKGGFWD</sequence>
<keyword evidence="3" id="KW-0418">Kinase</keyword>
<dbReference type="PANTHER" id="PTHR46652:SF3">
    <property type="entry name" value="LEUCINE-RICH REPEAT-CONTAINING PROTEIN 9"/>
    <property type="match status" value="1"/>
</dbReference>
<keyword evidence="1" id="KW-0433">Leucine-rich repeat</keyword>
<organism evidence="3">
    <name type="scientific">Hexamita inflata</name>
    <dbReference type="NCBI Taxonomy" id="28002"/>
    <lineage>
        <taxon>Eukaryota</taxon>
        <taxon>Metamonada</taxon>
        <taxon>Diplomonadida</taxon>
        <taxon>Hexamitidae</taxon>
        <taxon>Hexamitinae</taxon>
        <taxon>Hexamita</taxon>
    </lineage>
</organism>
<dbReference type="Gene3D" id="3.80.10.10">
    <property type="entry name" value="Ribonuclease Inhibitor"/>
    <property type="match status" value="1"/>
</dbReference>
<evidence type="ECO:0000313" key="5">
    <source>
        <dbReference type="Proteomes" id="UP001642409"/>
    </source>
</evidence>
<dbReference type="GO" id="GO:0016301">
    <property type="term" value="F:kinase activity"/>
    <property type="evidence" value="ECO:0007669"/>
    <property type="project" value="UniProtKB-KW"/>
</dbReference>
<gene>
    <name evidence="3" type="ORF">HINF_LOCUS32575</name>
    <name evidence="4" type="ORF">HINF_LOCUS43655</name>
</gene>
<dbReference type="Proteomes" id="UP001642409">
    <property type="component" value="Unassembled WGS sequence"/>
</dbReference>
<evidence type="ECO:0000256" key="1">
    <source>
        <dbReference type="ARBA" id="ARBA00022614"/>
    </source>
</evidence>
<dbReference type="SUPFAM" id="SSF52047">
    <property type="entry name" value="RNI-like"/>
    <property type="match status" value="1"/>
</dbReference>